<dbReference type="InterPro" id="IPR001810">
    <property type="entry name" value="F-box_dom"/>
</dbReference>
<protein>
    <recommendedName>
        <fullName evidence="1">F-box domain-containing protein</fullName>
    </recommendedName>
</protein>
<dbReference type="PANTHER" id="PTHR31639">
    <property type="entry name" value="F-BOX PROTEIN-LIKE"/>
    <property type="match status" value="1"/>
</dbReference>
<gene>
    <name evidence="2" type="ORF">Tci_038190</name>
</gene>
<evidence type="ECO:0000313" key="2">
    <source>
        <dbReference type="EMBL" id="GEU66212.1"/>
    </source>
</evidence>
<dbReference type="SUPFAM" id="SSF81383">
    <property type="entry name" value="F-box domain"/>
    <property type="match status" value="1"/>
</dbReference>
<dbReference type="PANTHER" id="PTHR31639:SF312">
    <property type="entry name" value="CYCLIN-LIKE F-BOX"/>
    <property type="match status" value="1"/>
</dbReference>
<feature type="non-terminal residue" evidence="2">
    <location>
        <position position="212"/>
    </location>
</feature>
<evidence type="ECO:0000259" key="1">
    <source>
        <dbReference type="PROSITE" id="PS50181"/>
    </source>
</evidence>
<comment type="caution">
    <text evidence="2">The sequence shown here is derived from an EMBL/GenBank/DDBJ whole genome shotgun (WGS) entry which is preliminary data.</text>
</comment>
<reference evidence="2" key="1">
    <citation type="journal article" date="2019" name="Sci. Rep.">
        <title>Draft genome of Tanacetum cinerariifolium, the natural source of mosquito coil.</title>
        <authorList>
            <person name="Yamashiro T."/>
            <person name="Shiraishi A."/>
            <person name="Satake H."/>
            <person name="Nakayama K."/>
        </authorList>
    </citation>
    <scope>NUCLEOTIDE SEQUENCE</scope>
</reference>
<proteinExistence type="predicted"/>
<name>A0A6L2M0X5_TANCI</name>
<dbReference type="AlphaFoldDB" id="A0A6L2M0X5"/>
<feature type="domain" description="F-box" evidence="1">
    <location>
        <begin position="16"/>
        <end position="69"/>
    </location>
</feature>
<accession>A0A6L2M0X5</accession>
<organism evidence="2">
    <name type="scientific">Tanacetum cinerariifolium</name>
    <name type="common">Dalmatian daisy</name>
    <name type="synonym">Chrysanthemum cinerariifolium</name>
    <dbReference type="NCBI Taxonomy" id="118510"/>
    <lineage>
        <taxon>Eukaryota</taxon>
        <taxon>Viridiplantae</taxon>
        <taxon>Streptophyta</taxon>
        <taxon>Embryophyta</taxon>
        <taxon>Tracheophyta</taxon>
        <taxon>Spermatophyta</taxon>
        <taxon>Magnoliopsida</taxon>
        <taxon>eudicotyledons</taxon>
        <taxon>Gunneridae</taxon>
        <taxon>Pentapetalae</taxon>
        <taxon>asterids</taxon>
        <taxon>campanulids</taxon>
        <taxon>Asterales</taxon>
        <taxon>Asteraceae</taxon>
        <taxon>Asteroideae</taxon>
        <taxon>Anthemideae</taxon>
        <taxon>Anthemidinae</taxon>
        <taxon>Tanacetum</taxon>
    </lineage>
</organism>
<sequence length="212" mass="24261">MELAHGTRQVSPSAAEDFISNMPDDVITNILDRLRVKDAIRTDAWCRNWRFKWTLLTKLIFDKKFFAKNNFNVKELSKLLFHLKGPITKFALFIDYKILDVEDVNHCVLSLSRKGIKELTINNTLPARLELAANLYSCMELKQLSLFHVCFLHSPTFLGFPNLLSLRLSGTLEIKANGSPDNPHTAVTYSLRLDCNTTRLPQLQNVVLSDIR</sequence>
<dbReference type="Gene3D" id="1.20.1280.50">
    <property type="match status" value="1"/>
</dbReference>
<dbReference type="EMBL" id="BKCJ010005344">
    <property type="protein sequence ID" value="GEU66212.1"/>
    <property type="molecule type" value="Genomic_DNA"/>
</dbReference>
<dbReference type="PROSITE" id="PS50181">
    <property type="entry name" value="FBOX"/>
    <property type="match status" value="1"/>
</dbReference>
<dbReference type="InterPro" id="IPR036047">
    <property type="entry name" value="F-box-like_dom_sf"/>
</dbReference>